<accession>A0A0L7R467</accession>
<dbReference type="AlphaFoldDB" id="A0A0L7R467"/>
<evidence type="ECO:0000313" key="3">
    <source>
        <dbReference type="Proteomes" id="UP000053825"/>
    </source>
</evidence>
<protein>
    <submittedName>
        <fullName evidence="2">Uncharacterized protein</fullName>
    </submittedName>
</protein>
<keyword evidence="3" id="KW-1185">Reference proteome</keyword>
<feature type="compositionally biased region" description="Basic and acidic residues" evidence="1">
    <location>
        <begin position="56"/>
        <end position="74"/>
    </location>
</feature>
<proteinExistence type="predicted"/>
<gene>
    <name evidence="2" type="ORF">WH47_10142</name>
</gene>
<dbReference type="EMBL" id="KQ414657">
    <property type="protein sequence ID" value="KOC65680.1"/>
    <property type="molecule type" value="Genomic_DNA"/>
</dbReference>
<feature type="region of interest" description="Disordered" evidence="1">
    <location>
        <begin position="24"/>
        <end position="74"/>
    </location>
</feature>
<dbReference type="Proteomes" id="UP000053825">
    <property type="component" value="Unassembled WGS sequence"/>
</dbReference>
<organism evidence="2 3">
    <name type="scientific">Habropoda laboriosa</name>
    <dbReference type="NCBI Taxonomy" id="597456"/>
    <lineage>
        <taxon>Eukaryota</taxon>
        <taxon>Metazoa</taxon>
        <taxon>Ecdysozoa</taxon>
        <taxon>Arthropoda</taxon>
        <taxon>Hexapoda</taxon>
        <taxon>Insecta</taxon>
        <taxon>Pterygota</taxon>
        <taxon>Neoptera</taxon>
        <taxon>Endopterygota</taxon>
        <taxon>Hymenoptera</taxon>
        <taxon>Apocrita</taxon>
        <taxon>Aculeata</taxon>
        <taxon>Apoidea</taxon>
        <taxon>Anthophila</taxon>
        <taxon>Apidae</taxon>
        <taxon>Habropoda</taxon>
    </lineage>
</organism>
<reference evidence="2 3" key="1">
    <citation type="submission" date="2015-07" db="EMBL/GenBank/DDBJ databases">
        <title>The genome of Habropoda laboriosa.</title>
        <authorList>
            <person name="Pan H."/>
            <person name="Kapheim K."/>
        </authorList>
    </citation>
    <scope>NUCLEOTIDE SEQUENCE [LARGE SCALE GENOMIC DNA]</scope>
    <source>
        <strain evidence="2">0110345459</strain>
    </source>
</reference>
<evidence type="ECO:0000313" key="2">
    <source>
        <dbReference type="EMBL" id="KOC65680.1"/>
    </source>
</evidence>
<name>A0A0L7R467_9HYME</name>
<sequence>MYIYSVSRGRKKATSDWFHVQNISHLPRGTLSSKTEKNETGEKYAGNGETGKRKKSEGEKKGEDDGERKTAMAS</sequence>
<evidence type="ECO:0000256" key="1">
    <source>
        <dbReference type="SAM" id="MobiDB-lite"/>
    </source>
</evidence>